<dbReference type="EMBL" id="BTSY01000004">
    <property type="protein sequence ID" value="GMT22305.1"/>
    <property type="molecule type" value="Genomic_DNA"/>
</dbReference>
<organism evidence="1 2">
    <name type="scientific">Pristionchus fissidentatus</name>
    <dbReference type="NCBI Taxonomy" id="1538716"/>
    <lineage>
        <taxon>Eukaryota</taxon>
        <taxon>Metazoa</taxon>
        <taxon>Ecdysozoa</taxon>
        <taxon>Nematoda</taxon>
        <taxon>Chromadorea</taxon>
        <taxon>Rhabditida</taxon>
        <taxon>Rhabditina</taxon>
        <taxon>Diplogasteromorpha</taxon>
        <taxon>Diplogasteroidea</taxon>
        <taxon>Neodiplogasteridae</taxon>
        <taxon>Pristionchus</taxon>
    </lineage>
</organism>
<proteinExistence type="predicted"/>
<keyword evidence="2" id="KW-1185">Reference proteome</keyword>
<name>A0AAV5VW54_9BILA</name>
<protein>
    <submittedName>
        <fullName evidence="1">Uncharacterized protein</fullName>
    </submittedName>
</protein>
<dbReference type="AlphaFoldDB" id="A0AAV5VW54"/>
<dbReference type="Proteomes" id="UP001432322">
    <property type="component" value="Unassembled WGS sequence"/>
</dbReference>
<reference evidence="1" key="1">
    <citation type="submission" date="2023-10" db="EMBL/GenBank/DDBJ databases">
        <title>Genome assembly of Pristionchus species.</title>
        <authorList>
            <person name="Yoshida K."/>
            <person name="Sommer R.J."/>
        </authorList>
    </citation>
    <scope>NUCLEOTIDE SEQUENCE</scope>
    <source>
        <strain evidence="1">RS5133</strain>
    </source>
</reference>
<evidence type="ECO:0000313" key="1">
    <source>
        <dbReference type="EMBL" id="GMT22305.1"/>
    </source>
</evidence>
<feature type="non-terminal residue" evidence="1">
    <location>
        <position position="1"/>
    </location>
</feature>
<gene>
    <name evidence="1" type="ORF">PFISCL1PPCAC_13602</name>
</gene>
<accession>A0AAV5VW54</accession>
<sequence length="93" mass="10467">FSALLHDGTHRVNENYNKASMRTEATMSNNNEIHFGMRYLNIYDGATKGPSVYEAFNRRLWCAMGVWMIITEYPNTDSMYAVTAATCVTTTAG</sequence>
<evidence type="ECO:0000313" key="2">
    <source>
        <dbReference type="Proteomes" id="UP001432322"/>
    </source>
</evidence>
<comment type="caution">
    <text evidence="1">The sequence shown here is derived from an EMBL/GenBank/DDBJ whole genome shotgun (WGS) entry which is preliminary data.</text>
</comment>